<dbReference type="Proteomes" id="UP000326241">
    <property type="component" value="Unassembled WGS sequence"/>
</dbReference>
<evidence type="ECO:0000256" key="1">
    <source>
        <dbReference type="SAM" id="SignalP"/>
    </source>
</evidence>
<accession>A0A5E6XLP9</accession>
<dbReference type="AlphaFoldDB" id="A0A5E6XLP9"/>
<feature type="chain" id="PRO_5022706359" evidence="1">
    <location>
        <begin position="27"/>
        <end position="78"/>
    </location>
</feature>
<proteinExistence type="predicted"/>
<evidence type="ECO:0000313" key="3">
    <source>
        <dbReference type="Proteomes" id="UP000326241"/>
    </source>
</evidence>
<dbReference type="RefSeq" id="WP_150776406.1">
    <property type="nucleotide sequence ID" value="NZ_CABVGZ010000092.1"/>
</dbReference>
<evidence type="ECO:0000313" key="2">
    <source>
        <dbReference type="EMBL" id="VVN40881.1"/>
    </source>
</evidence>
<dbReference type="EMBL" id="CABVGZ010000092">
    <property type="protein sequence ID" value="VVN40881.1"/>
    <property type="molecule type" value="Genomic_DNA"/>
</dbReference>
<protein>
    <submittedName>
        <fullName evidence="2">Uncharacterized protein</fullName>
    </submittedName>
</protein>
<organism evidence="2 3">
    <name type="scientific">Pseudomonas fluorescens</name>
    <dbReference type="NCBI Taxonomy" id="294"/>
    <lineage>
        <taxon>Bacteria</taxon>
        <taxon>Pseudomonadati</taxon>
        <taxon>Pseudomonadota</taxon>
        <taxon>Gammaproteobacteria</taxon>
        <taxon>Pseudomonadales</taxon>
        <taxon>Pseudomonadaceae</taxon>
        <taxon>Pseudomonas</taxon>
    </lineage>
</organism>
<name>A0A5E6XLP9_PSEFL</name>
<feature type="signal peptide" evidence="1">
    <location>
        <begin position="1"/>
        <end position="26"/>
    </location>
</feature>
<gene>
    <name evidence="2" type="ORF">PS624_05401</name>
</gene>
<keyword evidence="1" id="KW-0732">Signal</keyword>
<reference evidence="2 3" key="1">
    <citation type="submission" date="2019-09" db="EMBL/GenBank/DDBJ databases">
        <authorList>
            <person name="Chandra G."/>
            <person name="Truman W A."/>
        </authorList>
    </citation>
    <scope>NUCLEOTIDE SEQUENCE [LARGE SCALE GENOMIC DNA]</scope>
    <source>
        <strain evidence="2">PS624</strain>
    </source>
</reference>
<sequence length="78" mass="8604" precursor="true">MNTTLLLANAAALAILASFHFMPESATQKSVAQRMPHYLQVQRQPQLAVLTGKDSFAPRAVSAREQALPPQMINRLVF</sequence>